<dbReference type="InterPro" id="IPR052585">
    <property type="entry name" value="Lipid_raft_assoc_Zn_ADH"/>
</dbReference>
<dbReference type="Pfam" id="PF08240">
    <property type="entry name" value="ADH_N"/>
    <property type="match status" value="1"/>
</dbReference>
<keyword evidence="3" id="KW-1185">Reference proteome</keyword>
<dbReference type="SUPFAM" id="SSF51735">
    <property type="entry name" value="NAD(P)-binding Rossmann-fold domains"/>
    <property type="match status" value="1"/>
</dbReference>
<sequence length="296" mass="29889">MRSLVTRPGATPLLIDVEPAPVGPAGLRIEVAAAAVNASDVFLATDLGRATFGVPERAGLGMDVSGTVTEVGQEVTGFAVGDRVAAMHHDFTAPSRTHAESVVVPAAHAAPVPDGLDLIAAGSIPLNALTARQGLDLLGPADGRSLLITGAAGGVGGYATEMAAREGWRVSGLARSGDADVVRDAGAVELLTTIQAGRFDALFDAAALQGDAIGAVRDGGAFVGVQPPTPVAPERGIEPVDVFIQPDAERLAELLALHLDGTLTARVAGQVALAEAETAYAKVAGGGQRGRWLIVP</sequence>
<feature type="domain" description="Enoyl reductase (ER)" evidence="1">
    <location>
        <begin position="9"/>
        <end position="294"/>
    </location>
</feature>
<dbReference type="InterPro" id="IPR011032">
    <property type="entry name" value="GroES-like_sf"/>
</dbReference>
<proteinExistence type="predicted"/>
<dbReference type="InterPro" id="IPR020843">
    <property type="entry name" value="ER"/>
</dbReference>
<reference evidence="2 3" key="1">
    <citation type="journal article" date="2021" name="Arch. Microbiol.">
        <title>Myceligenerans indicum sp. nov., an actinobacterium isolated from mangrove sediment of Sundarbans, India.</title>
        <authorList>
            <person name="Asha K."/>
            <person name="Bhadury P."/>
        </authorList>
    </citation>
    <scope>NUCLEOTIDE SEQUENCE [LARGE SCALE GENOMIC DNA]</scope>
    <source>
        <strain evidence="2 3">I2</strain>
    </source>
</reference>
<gene>
    <name evidence="2" type="ORF">HGK34_06710</name>
</gene>
<dbReference type="SUPFAM" id="SSF50129">
    <property type="entry name" value="GroES-like"/>
    <property type="match status" value="1"/>
</dbReference>
<dbReference type="InterPro" id="IPR036291">
    <property type="entry name" value="NAD(P)-bd_dom_sf"/>
</dbReference>
<dbReference type="RefSeq" id="WP_201845812.1">
    <property type="nucleotide sequence ID" value="NZ_JABBYC010000007.1"/>
</dbReference>
<comment type="caution">
    <text evidence="2">The sequence shown here is derived from an EMBL/GenBank/DDBJ whole genome shotgun (WGS) entry which is preliminary data.</text>
</comment>
<evidence type="ECO:0000259" key="1">
    <source>
        <dbReference type="SMART" id="SM00829"/>
    </source>
</evidence>
<dbReference type="Gene3D" id="3.90.180.10">
    <property type="entry name" value="Medium-chain alcohol dehydrogenases, catalytic domain"/>
    <property type="match status" value="1"/>
</dbReference>
<protein>
    <submittedName>
        <fullName evidence="2">Alcohol dehydrogenase catalytic domain-containing protein</fullName>
    </submittedName>
</protein>
<dbReference type="Gene3D" id="3.40.50.720">
    <property type="entry name" value="NAD(P)-binding Rossmann-like Domain"/>
    <property type="match status" value="1"/>
</dbReference>
<dbReference type="PANTHER" id="PTHR43482">
    <property type="entry name" value="PROTEIN AST1-RELATED"/>
    <property type="match status" value="1"/>
</dbReference>
<evidence type="ECO:0000313" key="2">
    <source>
        <dbReference type="EMBL" id="MBL0885969.1"/>
    </source>
</evidence>
<dbReference type="SMART" id="SM00829">
    <property type="entry name" value="PKS_ER"/>
    <property type="match status" value="1"/>
</dbReference>
<dbReference type="EMBL" id="JABBYC010000007">
    <property type="protein sequence ID" value="MBL0885969.1"/>
    <property type="molecule type" value="Genomic_DNA"/>
</dbReference>
<organism evidence="2 3">
    <name type="scientific">Myceligenerans indicum</name>
    <dbReference type="NCBI Taxonomy" id="2593663"/>
    <lineage>
        <taxon>Bacteria</taxon>
        <taxon>Bacillati</taxon>
        <taxon>Actinomycetota</taxon>
        <taxon>Actinomycetes</taxon>
        <taxon>Micrococcales</taxon>
        <taxon>Promicromonosporaceae</taxon>
        <taxon>Myceligenerans</taxon>
    </lineage>
</organism>
<accession>A0ABS1LIV5</accession>
<dbReference type="InterPro" id="IPR013154">
    <property type="entry name" value="ADH-like_N"/>
</dbReference>
<evidence type="ECO:0000313" key="3">
    <source>
        <dbReference type="Proteomes" id="UP000675409"/>
    </source>
</evidence>
<dbReference type="PANTHER" id="PTHR43482:SF1">
    <property type="entry name" value="PROTEIN AST1-RELATED"/>
    <property type="match status" value="1"/>
</dbReference>
<name>A0ABS1LIV5_9MICO</name>
<dbReference type="Proteomes" id="UP000675409">
    <property type="component" value="Unassembled WGS sequence"/>
</dbReference>
<dbReference type="Pfam" id="PF13602">
    <property type="entry name" value="ADH_zinc_N_2"/>
    <property type="match status" value="1"/>
</dbReference>